<dbReference type="InterPro" id="IPR045283">
    <property type="entry name" value="AT3G44326-like"/>
</dbReference>
<evidence type="ECO:0000259" key="2">
    <source>
        <dbReference type="Pfam" id="PF12937"/>
    </source>
</evidence>
<name>A0A9Q1KCN3_9CARY</name>
<feature type="domain" description="F-box" evidence="2">
    <location>
        <begin position="24"/>
        <end position="60"/>
    </location>
</feature>
<dbReference type="OrthoDB" id="671172at2759"/>
<dbReference type="AlphaFoldDB" id="A0A9Q1KCN3"/>
<proteinExistence type="predicted"/>
<dbReference type="Pfam" id="PF12937">
    <property type="entry name" value="F-box-like"/>
    <property type="match status" value="1"/>
</dbReference>
<dbReference type="PANTHER" id="PTHR33736">
    <property type="entry name" value="F-BOX PROTEIN-RELATED"/>
    <property type="match status" value="1"/>
</dbReference>
<dbReference type="PANTHER" id="PTHR33736:SF13">
    <property type="entry name" value="OS11G0155100 PROTEIN"/>
    <property type="match status" value="1"/>
</dbReference>
<comment type="caution">
    <text evidence="3">The sequence shown here is derived from an EMBL/GenBank/DDBJ whole genome shotgun (WGS) entry which is preliminary data.</text>
</comment>
<dbReference type="InterPro" id="IPR001810">
    <property type="entry name" value="F-box_dom"/>
</dbReference>
<reference evidence="3" key="1">
    <citation type="submission" date="2022-04" db="EMBL/GenBank/DDBJ databases">
        <title>Carnegiea gigantea Genome sequencing and assembly v2.</title>
        <authorList>
            <person name="Copetti D."/>
            <person name="Sanderson M.J."/>
            <person name="Burquez A."/>
            <person name="Wojciechowski M.F."/>
        </authorList>
    </citation>
    <scope>NUCLEOTIDE SEQUENCE</scope>
    <source>
        <strain evidence="3">SGP5-SGP5p</strain>
        <tissue evidence="3">Aerial part</tissue>
    </source>
</reference>
<dbReference type="SUPFAM" id="SSF81383">
    <property type="entry name" value="F-box domain"/>
    <property type="match status" value="1"/>
</dbReference>
<dbReference type="EMBL" id="JAKOGI010000188">
    <property type="protein sequence ID" value="KAJ8440500.1"/>
    <property type="molecule type" value="Genomic_DNA"/>
</dbReference>
<accession>A0A9Q1KCN3</accession>
<sequence>MASATANTSGAEVISAIPRDVIETHILSLLDGLTLAVFSSTSSYFHSLSSQETLWRKICVSTWPSIDNPRVLQLISQFPNGHRGFFSDSFPLIFAHDQPRNLNRQPLPSELISAVDLWYDNRLIFSRVLETKTGSLWFQRSPFRVDLVDPKEGVPTGVKIDNWDDDTWRKGLEENLTLSWIIIDPTRKRAANISTLRPVSSETHWLTGEVRLEFGPVTGCDRVELGVTCGRGREDGELHVREACMQVEDMDGKWLNGKDSLGILVKAMEFGKRRRSENEGRKRHGEYLERKRRRSERKVSSSHLTLVPFKQDFLFESYEYKKAVMEELYLLLS</sequence>
<organism evidence="3 4">
    <name type="scientific">Carnegiea gigantea</name>
    <dbReference type="NCBI Taxonomy" id="171969"/>
    <lineage>
        <taxon>Eukaryota</taxon>
        <taxon>Viridiplantae</taxon>
        <taxon>Streptophyta</taxon>
        <taxon>Embryophyta</taxon>
        <taxon>Tracheophyta</taxon>
        <taxon>Spermatophyta</taxon>
        <taxon>Magnoliopsida</taxon>
        <taxon>eudicotyledons</taxon>
        <taxon>Gunneridae</taxon>
        <taxon>Pentapetalae</taxon>
        <taxon>Caryophyllales</taxon>
        <taxon>Cactineae</taxon>
        <taxon>Cactaceae</taxon>
        <taxon>Cactoideae</taxon>
        <taxon>Echinocereeae</taxon>
        <taxon>Carnegiea</taxon>
    </lineage>
</organism>
<dbReference type="Gene3D" id="1.20.1280.50">
    <property type="match status" value="1"/>
</dbReference>
<protein>
    <recommendedName>
        <fullName evidence="2">F-box domain-containing protein</fullName>
    </recommendedName>
</protein>
<feature type="compositionally biased region" description="Basic and acidic residues" evidence="1">
    <location>
        <begin position="276"/>
        <end position="289"/>
    </location>
</feature>
<keyword evidence="4" id="KW-1185">Reference proteome</keyword>
<gene>
    <name evidence="3" type="ORF">Cgig2_022941</name>
</gene>
<feature type="region of interest" description="Disordered" evidence="1">
    <location>
        <begin position="275"/>
        <end position="294"/>
    </location>
</feature>
<dbReference type="Proteomes" id="UP001153076">
    <property type="component" value="Unassembled WGS sequence"/>
</dbReference>
<evidence type="ECO:0000313" key="4">
    <source>
        <dbReference type="Proteomes" id="UP001153076"/>
    </source>
</evidence>
<evidence type="ECO:0000313" key="3">
    <source>
        <dbReference type="EMBL" id="KAJ8440500.1"/>
    </source>
</evidence>
<dbReference type="InterPro" id="IPR036047">
    <property type="entry name" value="F-box-like_dom_sf"/>
</dbReference>
<evidence type="ECO:0000256" key="1">
    <source>
        <dbReference type="SAM" id="MobiDB-lite"/>
    </source>
</evidence>